<feature type="compositionally biased region" description="Low complexity" evidence="1">
    <location>
        <begin position="13"/>
        <end position="28"/>
    </location>
</feature>
<reference evidence="2" key="1">
    <citation type="submission" date="2022-07" db="EMBL/GenBank/DDBJ databases">
        <title>Phylogenomic reconstructions and comparative analyses of Kickxellomycotina fungi.</title>
        <authorList>
            <person name="Reynolds N.K."/>
            <person name="Stajich J.E."/>
            <person name="Barry K."/>
            <person name="Grigoriev I.V."/>
            <person name="Crous P."/>
            <person name="Smith M.E."/>
        </authorList>
    </citation>
    <scope>NUCLEOTIDE SEQUENCE</scope>
    <source>
        <strain evidence="2">NBRC 105413</strain>
    </source>
</reference>
<feature type="region of interest" description="Disordered" evidence="1">
    <location>
        <begin position="502"/>
        <end position="532"/>
    </location>
</feature>
<dbReference type="Proteomes" id="UP001145021">
    <property type="component" value="Unassembled WGS sequence"/>
</dbReference>
<feature type="compositionally biased region" description="Basic and acidic residues" evidence="1">
    <location>
        <begin position="623"/>
        <end position="633"/>
    </location>
</feature>
<feature type="region of interest" description="Disordered" evidence="1">
    <location>
        <begin position="165"/>
        <end position="227"/>
    </location>
</feature>
<feature type="compositionally biased region" description="Low complexity" evidence="1">
    <location>
        <begin position="552"/>
        <end position="566"/>
    </location>
</feature>
<feature type="region of interest" description="Disordered" evidence="1">
    <location>
        <begin position="1"/>
        <end position="37"/>
    </location>
</feature>
<proteinExistence type="predicted"/>
<evidence type="ECO:0000313" key="3">
    <source>
        <dbReference type="Proteomes" id="UP001145021"/>
    </source>
</evidence>
<feature type="compositionally biased region" description="Low complexity" evidence="1">
    <location>
        <begin position="332"/>
        <end position="347"/>
    </location>
</feature>
<keyword evidence="3" id="KW-1185">Reference proteome</keyword>
<gene>
    <name evidence="2" type="ORF">LPJ64_004979</name>
</gene>
<dbReference type="AlphaFoldDB" id="A0A9W8CIL1"/>
<name>A0A9W8CIL1_9FUNG</name>
<feature type="region of interest" description="Disordered" evidence="1">
    <location>
        <begin position="549"/>
        <end position="586"/>
    </location>
</feature>
<sequence>MNFFRRKNKRNADASASLSQHASSSPDAAGIIQLDPPKMPASCDSSITAVVSEKSKRKSYFVMPAASPAFLRRRNITTGNANNCKEEPVAPAATAIATSADKLASTMFPDSHSDASMTTLTAIDARIQRRRSIMGVSYLMKRRSMHRDLASDSVTAPQLAKVAVHPAKVPVDSRRERERQLDSLVPRRASQCSNGESDSSSSSRSRSSSGDESSGADSDVTLATQDSVDPGAAVFDMTSAGMIGSGSQSVLASAPASAISGMHATSAGSFKSVSSADSGASDDCVDQLPQVRESAAPSSSSSSLSLKDKGITSRVFFIASSEHVLLAEMCASEPSEPSEPSETSEPSEQIKPRDGHRRSRTTEVEMPRGFSSSAVAANASTGCRSLTDSEICLHARSTLAECCGLASVSRSGSTGKLSAKCSRKPDHSSTSLFLPLATDATSTTAQVANSTHGSNLPFKKPLLLTPPSSMALAKRVDLAKASSAPTLAVATAISNTSNAAVGNAMRPLGRPQRRPLSLGRWRNSGGLEKQQSFSERASLLSLGFGYRHRSNIQDNNNSNKSSNGNSEIDKDSNSRHRNSLHGQRNGFGFGLGRRSVSLGRPSLSLSLSLSSSLSSSSTSHHSQAKDTEKRKMDAWTEDDDEFLVDEYDLSGAYFELPIIDAKGVSFSTGGAARTRTATGAAISGQGMIKQGPAIECISRGSRLSSTSTVVDECELSADQYKRVYVSSMRKLQWQSRRRYGMNSVLHIKNAMIRANENYTVVSGGRNLDAHQLSREMLAGFYMLGTGGNDGSSRSANGISRGLFSTEKRVYSSVSPLSSLPLPLGNIGRGARSSAIYPARTRNMDSIYQGEQPIHTSRPVVTVAVPSVSDADCFDCSGDEDCRAQGNGADPRQSRFVTAPMASPPAPAEGAASIADRVLAEAFDNAPEHVEPIPDSELLGFGSGDLVPLTPKQGSIAEGDHQPRAYRSYRRKRNGFSRKWVFSRAGPKPIAVAAAI</sequence>
<feature type="compositionally biased region" description="Basic and acidic residues" evidence="1">
    <location>
        <begin position="171"/>
        <end position="181"/>
    </location>
</feature>
<feature type="region of interest" description="Disordered" evidence="1">
    <location>
        <begin position="330"/>
        <end position="368"/>
    </location>
</feature>
<dbReference type="EMBL" id="JANBOH010000278">
    <property type="protein sequence ID" value="KAJ1643235.1"/>
    <property type="molecule type" value="Genomic_DNA"/>
</dbReference>
<feature type="region of interest" description="Disordered" evidence="1">
    <location>
        <begin position="610"/>
        <end position="633"/>
    </location>
</feature>
<protein>
    <submittedName>
        <fullName evidence="2">Uncharacterized protein</fullName>
    </submittedName>
</protein>
<organism evidence="2 3">
    <name type="scientific">Coemansia asiatica</name>
    <dbReference type="NCBI Taxonomy" id="1052880"/>
    <lineage>
        <taxon>Eukaryota</taxon>
        <taxon>Fungi</taxon>
        <taxon>Fungi incertae sedis</taxon>
        <taxon>Zoopagomycota</taxon>
        <taxon>Kickxellomycotina</taxon>
        <taxon>Kickxellomycetes</taxon>
        <taxon>Kickxellales</taxon>
        <taxon>Kickxellaceae</taxon>
        <taxon>Coemansia</taxon>
    </lineage>
</organism>
<feature type="compositionally biased region" description="Low complexity" evidence="1">
    <location>
        <begin position="196"/>
        <end position="219"/>
    </location>
</feature>
<feature type="compositionally biased region" description="Low complexity" evidence="1">
    <location>
        <begin position="610"/>
        <end position="619"/>
    </location>
</feature>
<evidence type="ECO:0000313" key="2">
    <source>
        <dbReference type="EMBL" id="KAJ1643235.1"/>
    </source>
</evidence>
<evidence type="ECO:0000256" key="1">
    <source>
        <dbReference type="SAM" id="MobiDB-lite"/>
    </source>
</evidence>
<comment type="caution">
    <text evidence="2">The sequence shown here is derived from an EMBL/GenBank/DDBJ whole genome shotgun (WGS) entry which is preliminary data.</text>
</comment>
<accession>A0A9W8CIL1</accession>